<keyword evidence="5" id="KW-1185">Reference proteome</keyword>
<keyword evidence="2" id="KW-1133">Transmembrane helix</keyword>
<dbReference type="RefSeq" id="WP_133355895.1">
    <property type="nucleotide sequence ID" value="NZ_SMZJ02000002.1"/>
</dbReference>
<dbReference type="OrthoDB" id="1522859at2"/>
<protein>
    <submittedName>
        <fullName evidence="4">Energy transducer TonB</fullName>
    </submittedName>
</protein>
<dbReference type="Pfam" id="PF03544">
    <property type="entry name" value="TonB_C"/>
    <property type="match status" value="1"/>
</dbReference>
<evidence type="ECO:0000313" key="4">
    <source>
        <dbReference type="EMBL" id="TWO33781.1"/>
    </source>
</evidence>
<keyword evidence="2" id="KW-0472">Membrane</keyword>
<dbReference type="GO" id="GO:0055085">
    <property type="term" value="P:transmembrane transport"/>
    <property type="evidence" value="ECO:0007669"/>
    <property type="project" value="InterPro"/>
</dbReference>
<feature type="compositionally biased region" description="Polar residues" evidence="1">
    <location>
        <begin position="1"/>
        <end position="12"/>
    </location>
</feature>
<dbReference type="AlphaFoldDB" id="A0A562YG89"/>
<sequence>MRNLKDSSSVIRQNEAAKKSKKHDANLQKNSTLYFQVGLIVCLLVTYGLFEMKFETTIPTIAERWEPDDNFTIEIPVIKPEQKSFAEPVVKKRVVNPTKFIPIKDNPPTVIETPIQTNALPLNPDDIVLVNPPVDTPPVDFIKVEEVPVFPGCEKKKGREAKSKCMSEKITKLIQRKFDVELANELGLIGVQKIQVQFKIDKMGKVTEIKTRAPHPLLSKEAERVVDLIPDMIPGKQRDKPVAVRYNLPINFKVQN</sequence>
<accession>A0A562YG89</accession>
<comment type="caution">
    <text evidence="4">The sequence shown here is derived from an EMBL/GenBank/DDBJ whole genome shotgun (WGS) entry which is preliminary data.</text>
</comment>
<dbReference type="Proteomes" id="UP000295814">
    <property type="component" value="Unassembled WGS sequence"/>
</dbReference>
<organism evidence="4 5">
    <name type="scientific">Seonamhaeicola sediminis</name>
    <dbReference type="NCBI Taxonomy" id="2528206"/>
    <lineage>
        <taxon>Bacteria</taxon>
        <taxon>Pseudomonadati</taxon>
        <taxon>Bacteroidota</taxon>
        <taxon>Flavobacteriia</taxon>
        <taxon>Flavobacteriales</taxon>
        <taxon>Flavobacteriaceae</taxon>
    </lineage>
</organism>
<evidence type="ECO:0000256" key="1">
    <source>
        <dbReference type="SAM" id="MobiDB-lite"/>
    </source>
</evidence>
<evidence type="ECO:0000259" key="3">
    <source>
        <dbReference type="Pfam" id="PF03544"/>
    </source>
</evidence>
<evidence type="ECO:0000313" key="5">
    <source>
        <dbReference type="Proteomes" id="UP000295814"/>
    </source>
</evidence>
<dbReference type="EMBL" id="SMZJ02000002">
    <property type="protein sequence ID" value="TWO33781.1"/>
    <property type="molecule type" value="Genomic_DNA"/>
</dbReference>
<proteinExistence type="predicted"/>
<name>A0A562YG89_9FLAO</name>
<feature type="domain" description="TonB C-terminal" evidence="3">
    <location>
        <begin position="193"/>
        <end position="253"/>
    </location>
</feature>
<feature type="region of interest" description="Disordered" evidence="1">
    <location>
        <begin position="1"/>
        <end position="23"/>
    </location>
</feature>
<dbReference type="InterPro" id="IPR037682">
    <property type="entry name" value="TonB_C"/>
</dbReference>
<reference evidence="4 5" key="1">
    <citation type="submission" date="2019-03" db="EMBL/GenBank/DDBJ databases">
        <authorList>
            <person name="Zhong Y.L."/>
        </authorList>
    </citation>
    <scope>NUCLEOTIDE SEQUENCE [LARGE SCALE GENOMIC DNA]</scope>
    <source>
        <strain evidence="4 5">W255</strain>
    </source>
</reference>
<gene>
    <name evidence="4" type="ORF">E1J38_003115</name>
</gene>
<keyword evidence="2" id="KW-0812">Transmembrane</keyword>
<dbReference type="SUPFAM" id="SSF74653">
    <property type="entry name" value="TolA/TonB C-terminal domain"/>
    <property type="match status" value="1"/>
</dbReference>
<evidence type="ECO:0000256" key="2">
    <source>
        <dbReference type="SAM" id="Phobius"/>
    </source>
</evidence>
<feature type="transmembrane region" description="Helical" evidence="2">
    <location>
        <begin position="33"/>
        <end position="50"/>
    </location>
</feature>
<reference evidence="4 5" key="2">
    <citation type="submission" date="2019-07" db="EMBL/GenBank/DDBJ databases">
        <title>Seonamhaeicola sp. W255 draft genome.</title>
        <authorList>
            <person name="Zhang X.-Y."/>
            <person name="Zhang R."/>
            <person name="Zhong Y.-L."/>
            <person name="Du Z.-J."/>
        </authorList>
    </citation>
    <scope>NUCLEOTIDE SEQUENCE [LARGE SCALE GENOMIC DNA]</scope>
    <source>
        <strain evidence="4 5">W255</strain>
    </source>
</reference>
<dbReference type="Gene3D" id="3.30.1150.10">
    <property type="match status" value="1"/>
</dbReference>